<dbReference type="Pfam" id="PF00067">
    <property type="entry name" value="p450"/>
    <property type="match status" value="1"/>
</dbReference>
<evidence type="ECO:0000256" key="6">
    <source>
        <dbReference type="ARBA" id="ARBA00023002"/>
    </source>
</evidence>
<comment type="cofactor">
    <cofactor evidence="1 9">
        <name>heme</name>
        <dbReference type="ChEBI" id="CHEBI:30413"/>
    </cofactor>
</comment>
<dbReference type="InterPro" id="IPR050364">
    <property type="entry name" value="Cytochrome_P450_fung"/>
</dbReference>
<dbReference type="EMBL" id="BRPK01000009">
    <property type="protein sequence ID" value="GLB41231.1"/>
    <property type="molecule type" value="Genomic_DNA"/>
</dbReference>
<dbReference type="SUPFAM" id="SSF48264">
    <property type="entry name" value="Cytochrome P450"/>
    <property type="match status" value="1"/>
</dbReference>
<accession>A0A9P3USI6</accession>
<comment type="pathway">
    <text evidence="2">Secondary metabolite biosynthesis.</text>
</comment>
<reference evidence="11" key="1">
    <citation type="submission" date="2022-07" db="EMBL/GenBank/DDBJ databases">
        <title>The genome of Lyophyllum shimeji provides insight into the initial evolution of ectomycorrhizal fungal genome.</title>
        <authorList>
            <person name="Kobayashi Y."/>
            <person name="Shibata T."/>
            <person name="Hirakawa H."/>
            <person name="Shigenobu S."/>
            <person name="Nishiyama T."/>
            <person name="Yamada A."/>
            <person name="Hasebe M."/>
            <person name="Kawaguchi M."/>
        </authorList>
    </citation>
    <scope>NUCLEOTIDE SEQUENCE</scope>
    <source>
        <strain evidence="11">AT787</strain>
    </source>
</reference>
<organism evidence="11 12">
    <name type="scientific">Lyophyllum shimeji</name>
    <name type="common">Hon-shimeji</name>
    <name type="synonym">Tricholoma shimeji</name>
    <dbReference type="NCBI Taxonomy" id="47721"/>
    <lineage>
        <taxon>Eukaryota</taxon>
        <taxon>Fungi</taxon>
        <taxon>Dikarya</taxon>
        <taxon>Basidiomycota</taxon>
        <taxon>Agaricomycotina</taxon>
        <taxon>Agaricomycetes</taxon>
        <taxon>Agaricomycetidae</taxon>
        <taxon>Agaricales</taxon>
        <taxon>Tricholomatineae</taxon>
        <taxon>Lyophyllaceae</taxon>
        <taxon>Lyophyllum</taxon>
    </lineage>
</organism>
<dbReference type="PROSITE" id="PS00086">
    <property type="entry name" value="CYTOCHROME_P450"/>
    <property type="match status" value="1"/>
</dbReference>
<keyword evidence="12" id="KW-1185">Reference proteome</keyword>
<dbReference type="CDD" id="cd11065">
    <property type="entry name" value="CYP64-like"/>
    <property type="match status" value="1"/>
</dbReference>
<evidence type="ECO:0000256" key="5">
    <source>
        <dbReference type="ARBA" id="ARBA00022723"/>
    </source>
</evidence>
<evidence type="ECO:0000256" key="3">
    <source>
        <dbReference type="ARBA" id="ARBA00010617"/>
    </source>
</evidence>
<dbReference type="OrthoDB" id="2789670at2759"/>
<keyword evidence="5 9" id="KW-0479">Metal-binding</keyword>
<dbReference type="InterPro" id="IPR001128">
    <property type="entry name" value="Cyt_P450"/>
</dbReference>
<evidence type="ECO:0000256" key="8">
    <source>
        <dbReference type="ARBA" id="ARBA00023033"/>
    </source>
</evidence>
<keyword evidence="4 9" id="KW-0349">Heme</keyword>
<evidence type="ECO:0000256" key="4">
    <source>
        <dbReference type="ARBA" id="ARBA00022617"/>
    </source>
</evidence>
<keyword evidence="6 10" id="KW-0560">Oxidoreductase</keyword>
<keyword evidence="7 9" id="KW-0408">Iron</keyword>
<sequence>MKSPATWPVRTTGCGRIPLRLIRLSRSSLPLPPGPKKLPLLGNALQMPASRIWETFHKWSKESGSDIIHLDVLGTSIVVLNSEQATLDLFEKRATIYSSRPHFVMAGELIGWNFLTPLLPYGEHWRAHRRIFHQEFNATACRRFRPDQLNATHRFLQKLLDSPEQFMRHIRHLAGEVTMSTTYGIQIRPVDDPNIDIAERAIRTLAKSAAPGKFLVDAVPLLKFYPSFLPGGGFKTLARKWRMLCEAFRDVAFDTCKQEISTGSARPSFVRSRFMSADGGVVSAAEEQFIRESAASMYAAGTETTISPITLFFLLMVLCPEVQKKAQEEIDRSLEPGHLPDFHDEDRLPYITAIVKELFRWGSTLPLAVPHLSVEEDVYRGYRIPAGSTVISNLWGILHDEAVYPNAAVFWPDRFIKDGKLDKSIKDPLGIAFGIGRRVCPGLSLAFYSVWIAVASTLAAFEITKTRDQHGNLIEPPLALEEGIAVSPLPFKCSIKPRTQQVEWLIRSARDDDEYLCMSFSVKVSFQVLVPFSHSDIATMALLQVV</sequence>
<comment type="similarity">
    <text evidence="3 10">Belongs to the cytochrome P450 family.</text>
</comment>
<dbReference type="GO" id="GO:0020037">
    <property type="term" value="F:heme binding"/>
    <property type="evidence" value="ECO:0007669"/>
    <property type="project" value="InterPro"/>
</dbReference>
<dbReference type="GO" id="GO:0016705">
    <property type="term" value="F:oxidoreductase activity, acting on paired donors, with incorporation or reduction of molecular oxygen"/>
    <property type="evidence" value="ECO:0007669"/>
    <property type="project" value="InterPro"/>
</dbReference>
<dbReference type="PANTHER" id="PTHR46300">
    <property type="entry name" value="P450, PUTATIVE (EUROFUNG)-RELATED-RELATED"/>
    <property type="match status" value="1"/>
</dbReference>
<evidence type="ECO:0000256" key="2">
    <source>
        <dbReference type="ARBA" id="ARBA00005179"/>
    </source>
</evidence>
<dbReference type="GO" id="GO:0005506">
    <property type="term" value="F:iron ion binding"/>
    <property type="evidence" value="ECO:0007669"/>
    <property type="project" value="InterPro"/>
</dbReference>
<dbReference type="InterPro" id="IPR036396">
    <property type="entry name" value="Cyt_P450_sf"/>
</dbReference>
<dbReference type="PANTHER" id="PTHR46300:SF7">
    <property type="entry name" value="P450, PUTATIVE (EUROFUNG)-RELATED"/>
    <property type="match status" value="1"/>
</dbReference>
<comment type="caution">
    <text evidence="11">The sequence shown here is derived from an EMBL/GenBank/DDBJ whole genome shotgun (WGS) entry which is preliminary data.</text>
</comment>
<keyword evidence="8 10" id="KW-0503">Monooxygenase</keyword>
<proteinExistence type="inferred from homology"/>
<dbReference type="GO" id="GO:0004497">
    <property type="term" value="F:monooxygenase activity"/>
    <property type="evidence" value="ECO:0007669"/>
    <property type="project" value="UniProtKB-KW"/>
</dbReference>
<evidence type="ECO:0000256" key="9">
    <source>
        <dbReference type="PIRSR" id="PIRSR602401-1"/>
    </source>
</evidence>
<evidence type="ECO:0000256" key="7">
    <source>
        <dbReference type="ARBA" id="ARBA00023004"/>
    </source>
</evidence>
<evidence type="ECO:0000313" key="11">
    <source>
        <dbReference type="EMBL" id="GLB41231.1"/>
    </source>
</evidence>
<dbReference type="InterPro" id="IPR017972">
    <property type="entry name" value="Cyt_P450_CS"/>
</dbReference>
<dbReference type="AlphaFoldDB" id="A0A9P3USI6"/>
<feature type="binding site" description="axial binding residue" evidence="9">
    <location>
        <position position="440"/>
    </location>
    <ligand>
        <name>heme</name>
        <dbReference type="ChEBI" id="CHEBI:30413"/>
    </ligand>
    <ligandPart>
        <name>Fe</name>
        <dbReference type="ChEBI" id="CHEBI:18248"/>
    </ligandPart>
</feature>
<evidence type="ECO:0000313" key="12">
    <source>
        <dbReference type="Proteomes" id="UP001063166"/>
    </source>
</evidence>
<dbReference type="InterPro" id="IPR002401">
    <property type="entry name" value="Cyt_P450_E_grp-I"/>
</dbReference>
<dbReference type="Proteomes" id="UP001063166">
    <property type="component" value="Unassembled WGS sequence"/>
</dbReference>
<name>A0A9P3USI6_LYOSH</name>
<evidence type="ECO:0000256" key="10">
    <source>
        <dbReference type="RuleBase" id="RU000461"/>
    </source>
</evidence>
<dbReference type="Gene3D" id="1.10.630.10">
    <property type="entry name" value="Cytochrome P450"/>
    <property type="match status" value="1"/>
</dbReference>
<protein>
    <submittedName>
        <fullName evidence="11">Cytochrome P450 family protein</fullName>
    </submittedName>
</protein>
<dbReference type="PRINTS" id="PR00385">
    <property type="entry name" value="P450"/>
</dbReference>
<dbReference type="PRINTS" id="PR00463">
    <property type="entry name" value="EP450I"/>
</dbReference>
<evidence type="ECO:0000256" key="1">
    <source>
        <dbReference type="ARBA" id="ARBA00001971"/>
    </source>
</evidence>
<gene>
    <name evidence="11" type="ORF">LshimejAT787_0904460</name>
</gene>